<dbReference type="Pfam" id="PF14172">
    <property type="entry name" value="DUF4309"/>
    <property type="match status" value="1"/>
</dbReference>
<dbReference type="EMBL" id="BMEY01000010">
    <property type="protein sequence ID" value="GGA77612.1"/>
    <property type="molecule type" value="Genomic_DNA"/>
</dbReference>
<dbReference type="Proteomes" id="UP000613512">
    <property type="component" value="Unassembled WGS sequence"/>
</dbReference>
<evidence type="ECO:0000256" key="2">
    <source>
        <dbReference type="ARBA" id="ARBA00005336"/>
    </source>
</evidence>
<dbReference type="InterPro" id="IPR025453">
    <property type="entry name" value="DUF4309"/>
</dbReference>
<dbReference type="EC" id="3.2.1.52" evidence="3"/>
<dbReference type="PANTHER" id="PTHR30480:SF13">
    <property type="entry name" value="BETA-HEXOSAMINIDASE"/>
    <property type="match status" value="1"/>
</dbReference>
<dbReference type="Pfam" id="PF00933">
    <property type="entry name" value="Glyco_hydro_3"/>
    <property type="match status" value="1"/>
</dbReference>
<accession>A0A916RZD0</accession>
<evidence type="ECO:0000256" key="5">
    <source>
        <dbReference type="ARBA" id="ARBA00023295"/>
    </source>
</evidence>
<dbReference type="InterPro" id="IPR001764">
    <property type="entry name" value="Glyco_hydro_3_N"/>
</dbReference>
<gene>
    <name evidence="7" type="ORF">GCM10008025_21430</name>
</gene>
<dbReference type="GO" id="GO:0009254">
    <property type="term" value="P:peptidoglycan turnover"/>
    <property type="evidence" value="ECO:0007669"/>
    <property type="project" value="TreeGrafter"/>
</dbReference>
<dbReference type="PANTHER" id="PTHR30480">
    <property type="entry name" value="BETA-HEXOSAMINIDASE-RELATED"/>
    <property type="match status" value="1"/>
</dbReference>
<reference evidence="7" key="1">
    <citation type="journal article" date="2014" name="Int. J. Syst. Evol. Microbiol.">
        <title>Complete genome sequence of Corynebacterium casei LMG S-19264T (=DSM 44701T), isolated from a smear-ripened cheese.</title>
        <authorList>
            <consortium name="US DOE Joint Genome Institute (JGI-PGF)"/>
            <person name="Walter F."/>
            <person name="Albersmeier A."/>
            <person name="Kalinowski J."/>
            <person name="Ruckert C."/>
        </authorList>
    </citation>
    <scope>NUCLEOTIDE SEQUENCE</scope>
    <source>
        <strain evidence="7">CGMCC 1.12408</strain>
    </source>
</reference>
<keyword evidence="5" id="KW-0326">Glycosidase</keyword>
<evidence type="ECO:0000313" key="8">
    <source>
        <dbReference type="Proteomes" id="UP000613512"/>
    </source>
</evidence>
<comment type="similarity">
    <text evidence="2">Belongs to the glycosyl hydrolase 3 family.</text>
</comment>
<protein>
    <recommendedName>
        <fullName evidence="3">beta-N-acetylhexosaminidase</fullName>
        <ecNumber evidence="3">3.2.1.52</ecNumber>
    </recommendedName>
</protein>
<proteinExistence type="inferred from homology"/>
<evidence type="ECO:0000313" key="7">
    <source>
        <dbReference type="EMBL" id="GGA77612.1"/>
    </source>
</evidence>
<keyword evidence="4" id="KW-0378">Hydrolase</keyword>
<evidence type="ECO:0000256" key="1">
    <source>
        <dbReference type="ARBA" id="ARBA00001231"/>
    </source>
</evidence>
<name>A0A916RZD0_9BACI</name>
<feature type="domain" description="Glycoside hydrolase family 3 N-terminal" evidence="6">
    <location>
        <begin position="183"/>
        <end position="505"/>
    </location>
</feature>
<keyword evidence="8" id="KW-1185">Reference proteome</keyword>
<dbReference type="InterPro" id="IPR036962">
    <property type="entry name" value="Glyco_hydro_3_N_sf"/>
</dbReference>
<dbReference type="Gene3D" id="3.20.20.300">
    <property type="entry name" value="Glycoside hydrolase, family 3, N-terminal domain"/>
    <property type="match status" value="1"/>
</dbReference>
<dbReference type="GO" id="GO:0005975">
    <property type="term" value="P:carbohydrate metabolic process"/>
    <property type="evidence" value="ECO:0007669"/>
    <property type="project" value="InterPro"/>
</dbReference>
<comment type="caution">
    <text evidence="7">The sequence shown here is derived from an EMBL/GenBank/DDBJ whole genome shotgun (WGS) entry which is preliminary data.</text>
</comment>
<dbReference type="SUPFAM" id="SSF51445">
    <property type="entry name" value="(Trans)glycosidases"/>
    <property type="match status" value="1"/>
</dbReference>
<evidence type="ECO:0000259" key="6">
    <source>
        <dbReference type="Pfam" id="PF00933"/>
    </source>
</evidence>
<evidence type="ECO:0000256" key="4">
    <source>
        <dbReference type="ARBA" id="ARBA00022801"/>
    </source>
</evidence>
<dbReference type="GO" id="GO:0004563">
    <property type="term" value="F:beta-N-acetylhexosaminidase activity"/>
    <property type="evidence" value="ECO:0007669"/>
    <property type="project" value="UniProtKB-EC"/>
</dbReference>
<dbReference type="NCBIfam" id="NF003740">
    <property type="entry name" value="PRK05337.1"/>
    <property type="match status" value="1"/>
</dbReference>
<organism evidence="7 8">
    <name type="scientific">Ornithinibacillus halotolerans</name>
    <dbReference type="NCBI Taxonomy" id="1274357"/>
    <lineage>
        <taxon>Bacteria</taxon>
        <taxon>Bacillati</taxon>
        <taxon>Bacillota</taxon>
        <taxon>Bacilli</taxon>
        <taxon>Bacillales</taxon>
        <taxon>Bacillaceae</taxon>
        <taxon>Ornithinibacillus</taxon>
    </lineage>
</organism>
<evidence type="ECO:0000256" key="3">
    <source>
        <dbReference type="ARBA" id="ARBA00012663"/>
    </source>
</evidence>
<comment type="catalytic activity">
    <reaction evidence="1">
        <text>Hydrolysis of terminal non-reducing N-acetyl-D-hexosamine residues in N-acetyl-beta-D-hexosaminides.</text>
        <dbReference type="EC" id="3.2.1.52"/>
    </reaction>
</comment>
<sequence>MKSKDKLSNREVKDINRTIPEKDFIMNKLLLREVIEHAKKGTVPNVSVIVGETKYDDVITEFGEPNNSTAFGDGIYIDYESENLSFGYKGETIFDVRSLDEELSNISYKEILHFSGQPDEERYYKDEQLDQIILVYQLNKNYQLKWVLPRPTEEEPNPKLHHIVVFTEPANLVEDSSLLETLTLDEKIGQMIIAGIEGTTPTPETINLIEDYKVGGIIFFRDNLTSYSQARNLVNGIKRMNANSNNIPLFLSVDQEGGRVFRLPDLEGLPTSWDIGINNNPELSYQVGNILAQQLHAYGMNMNYAPVLDVNNNPDNPVIGDRAFGDSPDLVTKLGIQTMKGMSEENIIPVIKHFPGHGDTTVDSHYELPLIDKSLQQLYDLELIPFIEAIGQGADVVMIAHILFPQLDSVHPSSMSKAVITELLREELGFDGVVVTDDMMMDAIENHYDIGDAAVLSIKSGTDIILISEHYEDIVHTIEKIKMAVQQGELSEQRIDESVERILRLKEKYNLNNEEVEYHDLQYINEQINTLF</sequence>
<dbReference type="InterPro" id="IPR017853">
    <property type="entry name" value="GH"/>
</dbReference>
<dbReference type="AlphaFoldDB" id="A0A916RZD0"/>
<dbReference type="InterPro" id="IPR050226">
    <property type="entry name" value="NagZ_Beta-hexosaminidase"/>
</dbReference>
<reference evidence="7" key="2">
    <citation type="submission" date="2020-09" db="EMBL/GenBank/DDBJ databases">
        <authorList>
            <person name="Sun Q."/>
            <person name="Zhou Y."/>
        </authorList>
    </citation>
    <scope>NUCLEOTIDE SEQUENCE</scope>
    <source>
        <strain evidence="7">CGMCC 1.12408</strain>
    </source>
</reference>